<evidence type="ECO:0000259" key="11">
    <source>
        <dbReference type="PROSITE" id="PS50157"/>
    </source>
</evidence>
<organism evidence="12 13">
    <name type="scientific">Synaphobranchus kaupii</name>
    <name type="common">Kaup's arrowtooth eel</name>
    <dbReference type="NCBI Taxonomy" id="118154"/>
    <lineage>
        <taxon>Eukaryota</taxon>
        <taxon>Metazoa</taxon>
        <taxon>Chordata</taxon>
        <taxon>Craniata</taxon>
        <taxon>Vertebrata</taxon>
        <taxon>Euteleostomi</taxon>
        <taxon>Actinopterygii</taxon>
        <taxon>Neopterygii</taxon>
        <taxon>Teleostei</taxon>
        <taxon>Anguilliformes</taxon>
        <taxon>Synaphobranchidae</taxon>
        <taxon>Synaphobranchus</taxon>
    </lineage>
</organism>
<evidence type="ECO:0000256" key="1">
    <source>
        <dbReference type="ARBA" id="ARBA00004123"/>
    </source>
</evidence>
<dbReference type="SMART" id="SM00355">
    <property type="entry name" value="ZnF_C2H2"/>
    <property type="match status" value="1"/>
</dbReference>
<keyword evidence="4 8" id="KW-0863">Zinc-finger</keyword>
<evidence type="ECO:0000256" key="3">
    <source>
        <dbReference type="ARBA" id="ARBA00022737"/>
    </source>
</evidence>
<feature type="domain" description="C2H2-type" evidence="11">
    <location>
        <begin position="267"/>
        <end position="291"/>
    </location>
</feature>
<accession>A0A9Q1J5M8</accession>
<dbReference type="PROSITE" id="PS50157">
    <property type="entry name" value="ZINC_FINGER_C2H2_2"/>
    <property type="match status" value="1"/>
</dbReference>
<sequence length="378" mass="42628">MSRPPSQRVVDSTKLTIRNSQSESITDCMNCFTPASAGKDIKAEPVMDSSDYTGVEPRSSLNKCEDIEERTERKTGYFMSREQKDILTNMKEEEEDWERQSVKMEREDGVRDEEGLWKKEEKESNEEMEGHVAQTGKQEVEELSTLITSCLQKQPRVLIRRLEIASSSVPVLLPPRTMACKRDLGARSPWRQHELLSLRGNGLLRQKKAQVVTWKGKTSGQLERPLKVLPSSSENRTVRFHQPPSSTHDHLTPPNPTQSHTGTPGAHTCSQCGKRFCRLRDLKLHQRTHTGLAVVLQLTAISCDISLLNLCMSDHYMTVLPIWMRYTPCSEDWPPARPPASSSVPICMPPSPSSAALAPTAVSLRYSRWPPDWSAGRL</sequence>
<dbReference type="InterPro" id="IPR013087">
    <property type="entry name" value="Znf_C2H2_type"/>
</dbReference>
<comment type="subcellular location">
    <subcellularLocation>
        <location evidence="1">Nucleus</location>
    </subcellularLocation>
</comment>
<evidence type="ECO:0000256" key="6">
    <source>
        <dbReference type="ARBA" id="ARBA00023125"/>
    </source>
</evidence>
<feature type="coiled-coil region" evidence="9">
    <location>
        <begin position="80"/>
        <end position="107"/>
    </location>
</feature>
<dbReference type="Proteomes" id="UP001152622">
    <property type="component" value="Chromosome 3"/>
</dbReference>
<evidence type="ECO:0000313" key="12">
    <source>
        <dbReference type="EMBL" id="KAJ8369317.1"/>
    </source>
</evidence>
<gene>
    <name evidence="12" type="ORF">SKAU_G00093450</name>
</gene>
<evidence type="ECO:0000256" key="7">
    <source>
        <dbReference type="ARBA" id="ARBA00023242"/>
    </source>
</evidence>
<dbReference type="GO" id="GO:0005634">
    <property type="term" value="C:nucleus"/>
    <property type="evidence" value="ECO:0007669"/>
    <property type="project" value="UniProtKB-SubCell"/>
</dbReference>
<keyword evidence="9" id="KW-0175">Coiled coil</keyword>
<name>A0A9Q1J5M8_SYNKA</name>
<feature type="region of interest" description="Disordered" evidence="10">
    <location>
        <begin position="42"/>
        <end position="69"/>
    </location>
</feature>
<dbReference type="FunFam" id="3.30.160.60:FF:000045">
    <property type="entry name" value="ZFP69 zinc finger protein B"/>
    <property type="match status" value="1"/>
</dbReference>
<evidence type="ECO:0000256" key="8">
    <source>
        <dbReference type="PROSITE-ProRule" id="PRU00042"/>
    </source>
</evidence>
<dbReference type="Gene3D" id="3.30.160.60">
    <property type="entry name" value="Classic Zinc Finger"/>
    <property type="match status" value="1"/>
</dbReference>
<keyword evidence="13" id="KW-1185">Reference proteome</keyword>
<evidence type="ECO:0000256" key="2">
    <source>
        <dbReference type="ARBA" id="ARBA00022723"/>
    </source>
</evidence>
<dbReference type="InterPro" id="IPR036236">
    <property type="entry name" value="Znf_C2H2_sf"/>
</dbReference>
<keyword evidence="3" id="KW-0677">Repeat</keyword>
<keyword evidence="7" id="KW-0539">Nucleus</keyword>
<dbReference type="OrthoDB" id="8959641at2759"/>
<keyword evidence="5" id="KW-0862">Zinc</keyword>
<evidence type="ECO:0000313" key="13">
    <source>
        <dbReference type="Proteomes" id="UP001152622"/>
    </source>
</evidence>
<evidence type="ECO:0000256" key="10">
    <source>
        <dbReference type="SAM" id="MobiDB-lite"/>
    </source>
</evidence>
<keyword evidence="6" id="KW-0238">DNA-binding</keyword>
<evidence type="ECO:0000256" key="4">
    <source>
        <dbReference type="ARBA" id="ARBA00022771"/>
    </source>
</evidence>
<dbReference type="GO" id="GO:0008270">
    <property type="term" value="F:zinc ion binding"/>
    <property type="evidence" value="ECO:0007669"/>
    <property type="project" value="UniProtKB-KW"/>
</dbReference>
<reference evidence="12" key="1">
    <citation type="journal article" date="2023" name="Science">
        <title>Genome structures resolve the early diversification of teleost fishes.</title>
        <authorList>
            <person name="Parey E."/>
            <person name="Louis A."/>
            <person name="Montfort J."/>
            <person name="Bouchez O."/>
            <person name="Roques C."/>
            <person name="Iampietro C."/>
            <person name="Lluch J."/>
            <person name="Castinel A."/>
            <person name="Donnadieu C."/>
            <person name="Desvignes T."/>
            <person name="Floi Bucao C."/>
            <person name="Jouanno E."/>
            <person name="Wen M."/>
            <person name="Mejri S."/>
            <person name="Dirks R."/>
            <person name="Jansen H."/>
            <person name="Henkel C."/>
            <person name="Chen W.J."/>
            <person name="Zahm M."/>
            <person name="Cabau C."/>
            <person name="Klopp C."/>
            <person name="Thompson A.W."/>
            <person name="Robinson-Rechavi M."/>
            <person name="Braasch I."/>
            <person name="Lecointre G."/>
            <person name="Bobe J."/>
            <person name="Postlethwait J.H."/>
            <person name="Berthelot C."/>
            <person name="Roest Crollius H."/>
            <person name="Guiguen Y."/>
        </authorList>
    </citation>
    <scope>NUCLEOTIDE SEQUENCE</scope>
    <source>
        <strain evidence="12">WJC10195</strain>
    </source>
</reference>
<keyword evidence="2" id="KW-0479">Metal-binding</keyword>
<protein>
    <recommendedName>
        <fullName evidence="11">C2H2-type domain-containing protein</fullName>
    </recommendedName>
</protein>
<evidence type="ECO:0000256" key="5">
    <source>
        <dbReference type="ARBA" id="ARBA00022833"/>
    </source>
</evidence>
<dbReference type="AlphaFoldDB" id="A0A9Q1J5M8"/>
<dbReference type="SUPFAM" id="SSF57667">
    <property type="entry name" value="beta-beta-alpha zinc fingers"/>
    <property type="match status" value="1"/>
</dbReference>
<dbReference type="EMBL" id="JAINUF010000003">
    <property type="protein sequence ID" value="KAJ8369317.1"/>
    <property type="molecule type" value="Genomic_DNA"/>
</dbReference>
<proteinExistence type="predicted"/>
<dbReference type="PROSITE" id="PS00028">
    <property type="entry name" value="ZINC_FINGER_C2H2_1"/>
    <property type="match status" value="1"/>
</dbReference>
<dbReference type="GO" id="GO:0003677">
    <property type="term" value="F:DNA binding"/>
    <property type="evidence" value="ECO:0007669"/>
    <property type="project" value="UniProtKB-KW"/>
</dbReference>
<comment type="caution">
    <text evidence="12">The sequence shown here is derived from an EMBL/GenBank/DDBJ whole genome shotgun (WGS) entry which is preliminary data.</text>
</comment>
<evidence type="ECO:0000256" key="9">
    <source>
        <dbReference type="SAM" id="Coils"/>
    </source>
</evidence>
<feature type="region of interest" description="Disordered" evidence="10">
    <location>
        <begin position="232"/>
        <end position="266"/>
    </location>
</feature>